<organism evidence="2 3">
    <name type="scientific">Notoacmeibacter ruber</name>
    <dbReference type="NCBI Taxonomy" id="2670375"/>
    <lineage>
        <taxon>Bacteria</taxon>
        <taxon>Pseudomonadati</taxon>
        <taxon>Pseudomonadota</taxon>
        <taxon>Alphaproteobacteria</taxon>
        <taxon>Hyphomicrobiales</taxon>
        <taxon>Notoacmeibacteraceae</taxon>
        <taxon>Notoacmeibacter</taxon>
    </lineage>
</organism>
<evidence type="ECO:0000256" key="1">
    <source>
        <dbReference type="SAM" id="MobiDB-lite"/>
    </source>
</evidence>
<comment type="caution">
    <text evidence="2">The sequence shown here is derived from an EMBL/GenBank/DDBJ whole genome shotgun (WGS) entry which is preliminary data.</text>
</comment>
<proteinExistence type="predicted"/>
<dbReference type="Proteomes" id="UP000281094">
    <property type="component" value="Unassembled WGS sequence"/>
</dbReference>
<protein>
    <submittedName>
        <fullName evidence="2">Uncharacterized protein</fullName>
    </submittedName>
</protein>
<name>A0A3L7JG29_9HYPH</name>
<accession>A0A3L7JG29</accession>
<sequence>MAVEDPYAADNEAQEDMIISPQAVAADESLSIEKKLDKLVAMKQAVGQRGADGTLDPALVSRQMQDIDAAMARVQSQSDPVDGTKEGSRRPDDM</sequence>
<evidence type="ECO:0000313" key="2">
    <source>
        <dbReference type="EMBL" id="RLQ89265.1"/>
    </source>
</evidence>
<dbReference type="EMBL" id="RCWN01000001">
    <property type="protein sequence ID" value="RLQ89265.1"/>
    <property type="molecule type" value="Genomic_DNA"/>
</dbReference>
<gene>
    <name evidence="2" type="ORF">D8780_14455</name>
</gene>
<feature type="compositionally biased region" description="Basic and acidic residues" evidence="1">
    <location>
        <begin position="82"/>
        <end position="94"/>
    </location>
</feature>
<dbReference type="RefSeq" id="WP_121646232.1">
    <property type="nucleotide sequence ID" value="NZ_RCWN01000001.1"/>
</dbReference>
<keyword evidence="3" id="KW-1185">Reference proteome</keyword>
<evidence type="ECO:0000313" key="3">
    <source>
        <dbReference type="Proteomes" id="UP000281094"/>
    </source>
</evidence>
<dbReference type="AlphaFoldDB" id="A0A3L7JG29"/>
<reference evidence="2 3" key="1">
    <citation type="submission" date="2018-10" db="EMBL/GenBank/DDBJ databases">
        <title>Notoacmeibacter sp. M2BS9Y-3-1, whole genome shotgun sequence.</title>
        <authorList>
            <person name="Tuo L."/>
        </authorList>
    </citation>
    <scope>NUCLEOTIDE SEQUENCE [LARGE SCALE GENOMIC DNA]</scope>
    <source>
        <strain evidence="2 3">M2BS9Y-3-1</strain>
    </source>
</reference>
<feature type="region of interest" description="Disordered" evidence="1">
    <location>
        <begin position="72"/>
        <end position="94"/>
    </location>
</feature>